<feature type="transmembrane region" description="Helical" evidence="6">
    <location>
        <begin position="454"/>
        <end position="477"/>
    </location>
</feature>
<dbReference type="Gene3D" id="1.20.1250.20">
    <property type="entry name" value="MFS general substrate transporter like domains"/>
    <property type="match status" value="1"/>
</dbReference>
<protein>
    <submittedName>
        <fullName evidence="8">Synaptic vesicle 2-related protein</fullName>
    </submittedName>
</protein>
<dbReference type="Pfam" id="PF07690">
    <property type="entry name" value="MFS_1"/>
    <property type="match status" value="1"/>
</dbReference>
<evidence type="ECO:0000256" key="4">
    <source>
        <dbReference type="ARBA" id="ARBA00022989"/>
    </source>
</evidence>
<dbReference type="SUPFAM" id="SSF103473">
    <property type="entry name" value="MFS general substrate transporter"/>
    <property type="match status" value="1"/>
</dbReference>
<feature type="transmembrane region" description="Helical" evidence="6">
    <location>
        <begin position="192"/>
        <end position="211"/>
    </location>
</feature>
<evidence type="ECO:0000256" key="5">
    <source>
        <dbReference type="ARBA" id="ARBA00023136"/>
    </source>
</evidence>
<evidence type="ECO:0000256" key="2">
    <source>
        <dbReference type="ARBA" id="ARBA00022448"/>
    </source>
</evidence>
<dbReference type="InterPro" id="IPR036259">
    <property type="entry name" value="MFS_trans_sf"/>
</dbReference>
<dbReference type="GO" id="GO:0022857">
    <property type="term" value="F:transmembrane transporter activity"/>
    <property type="evidence" value="ECO:0007669"/>
    <property type="project" value="InterPro"/>
</dbReference>
<reference evidence="8" key="1">
    <citation type="submission" date="2016-01" db="EMBL/GenBank/DDBJ databases">
        <title>Reference transcriptome for the parasite Schistocephalus solidus: insights into the molecular evolution of parasitism.</title>
        <authorList>
            <person name="Hebert F.O."/>
            <person name="Grambauer S."/>
            <person name="Barber I."/>
            <person name="Landry C.R."/>
            <person name="Aubin-Horth N."/>
        </authorList>
    </citation>
    <scope>NUCLEOTIDE SEQUENCE</scope>
</reference>
<evidence type="ECO:0000259" key="7">
    <source>
        <dbReference type="PROSITE" id="PS50850"/>
    </source>
</evidence>
<keyword evidence="2" id="KW-0813">Transport</keyword>
<feature type="non-terminal residue" evidence="8">
    <location>
        <position position="1"/>
    </location>
</feature>
<name>A0A0X3PL31_SCHSO</name>
<keyword evidence="4 6" id="KW-1133">Transmembrane helix</keyword>
<feature type="transmembrane region" description="Helical" evidence="6">
    <location>
        <begin position="71"/>
        <end position="92"/>
    </location>
</feature>
<feature type="transmembrane region" description="Helical" evidence="6">
    <location>
        <begin position="483"/>
        <end position="504"/>
    </location>
</feature>
<sequence length="614" mass="67539">SRQFDEMGEAVAPSRKAPLVETILNELGFGWYQARVIIILGVAHSTDTMETIIQAILGPSLRCNWQLSPDYVALLTTLVFLGSCIGAVPMGFAADTFGRQKMCLFSCIALMYLSWLCAITPTYPWMAALRFISGIFIGGMLNAGSSLLSETMPAPYQATGQLITYTFETLIGVITAGIGLGCLLGHLNWRYFVLFTTAPLLLCSIGLTFFTQESPVYLYCKHRTIEAAEVLDLIAITNNRMPKQSLPACAAVGDRRKRKSGYTFSFTGRLVHTDETEEFRLEKYGVKEVLVLLFGRRPWLLPLLLILNFLWGFILYGGATILPVELAVTPRTCLQDITSPNATSFLPTDQLPSAGDAECCYPLKEEGYRSLLASASGGLLSFPVAYLFVSLFGRRWSISVSYLAVTIFLFVEAFCLPNTVMNFIFFVTRAVASAGYSLTNIYMSSAFQARVRSLVSGLGAAAYRVGILTAPYLGQVFLQQRSALIAILLFSLSALLGALLSPCLPRTDVRVESSASAEMSTGAGTKRKPVFRNIFKHRARMTAEEAAAMAAGQLVDFRRRPSTQRSRAVYYSPASQSPTVSVVERTYSQMQNRPLEDLVHADFVNRNSTFEIDA</sequence>
<feature type="transmembrane region" description="Helical" evidence="6">
    <location>
        <begin position="104"/>
        <end position="125"/>
    </location>
</feature>
<organism evidence="8">
    <name type="scientific">Schistocephalus solidus</name>
    <name type="common">Tapeworm</name>
    <dbReference type="NCBI Taxonomy" id="70667"/>
    <lineage>
        <taxon>Eukaryota</taxon>
        <taxon>Metazoa</taxon>
        <taxon>Spiralia</taxon>
        <taxon>Lophotrochozoa</taxon>
        <taxon>Platyhelminthes</taxon>
        <taxon>Cestoda</taxon>
        <taxon>Eucestoda</taxon>
        <taxon>Diphyllobothriidea</taxon>
        <taxon>Diphyllobothriidae</taxon>
        <taxon>Schistocephalus</taxon>
    </lineage>
</organism>
<dbReference type="InterPro" id="IPR011701">
    <property type="entry name" value="MFS"/>
</dbReference>
<feature type="transmembrane region" description="Helical" evidence="6">
    <location>
        <begin position="371"/>
        <end position="389"/>
    </location>
</feature>
<keyword evidence="5 6" id="KW-0472">Membrane</keyword>
<feature type="transmembrane region" description="Helical" evidence="6">
    <location>
        <begin position="396"/>
        <end position="414"/>
    </location>
</feature>
<dbReference type="PANTHER" id="PTHR23511:SF5">
    <property type="entry name" value="MAJOR FACILITATOR-TYPE TRANSPORTER HXNZ-RELATED"/>
    <property type="match status" value="1"/>
</dbReference>
<feature type="domain" description="Major facilitator superfamily (MFS) profile" evidence="7">
    <location>
        <begin position="36"/>
        <end position="509"/>
    </location>
</feature>
<evidence type="ECO:0000313" key="8">
    <source>
        <dbReference type="EMBL" id="JAP52368.1"/>
    </source>
</evidence>
<dbReference type="GO" id="GO:0016020">
    <property type="term" value="C:membrane"/>
    <property type="evidence" value="ECO:0007669"/>
    <property type="project" value="UniProtKB-SubCell"/>
</dbReference>
<feature type="transmembrane region" description="Helical" evidence="6">
    <location>
        <begin position="420"/>
        <end position="442"/>
    </location>
</feature>
<evidence type="ECO:0000256" key="6">
    <source>
        <dbReference type="SAM" id="Phobius"/>
    </source>
</evidence>
<dbReference type="InterPro" id="IPR020846">
    <property type="entry name" value="MFS_dom"/>
</dbReference>
<feature type="transmembrane region" description="Helical" evidence="6">
    <location>
        <begin position="131"/>
        <end position="150"/>
    </location>
</feature>
<dbReference type="PROSITE" id="PS50850">
    <property type="entry name" value="MFS"/>
    <property type="match status" value="1"/>
</dbReference>
<feature type="transmembrane region" description="Helical" evidence="6">
    <location>
        <begin position="299"/>
        <end position="322"/>
    </location>
</feature>
<dbReference type="PANTHER" id="PTHR23511">
    <property type="entry name" value="SYNAPTIC VESICLE GLYCOPROTEIN 2"/>
    <property type="match status" value="1"/>
</dbReference>
<dbReference type="EMBL" id="GEEE01010857">
    <property type="protein sequence ID" value="JAP52368.1"/>
    <property type="molecule type" value="Transcribed_RNA"/>
</dbReference>
<feature type="transmembrane region" description="Helical" evidence="6">
    <location>
        <begin position="162"/>
        <end position="186"/>
    </location>
</feature>
<accession>A0A0X3PL31</accession>
<keyword evidence="3 6" id="KW-0812">Transmembrane</keyword>
<evidence type="ECO:0000256" key="1">
    <source>
        <dbReference type="ARBA" id="ARBA00004141"/>
    </source>
</evidence>
<evidence type="ECO:0000256" key="3">
    <source>
        <dbReference type="ARBA" id="ARBA00022692"/>
    </source>
</evidence>
<gene>
    <name evidence="8" type="primary">SVOP</name>
    <name evidence="8" type="ORF">TR142321</name>
</gene>
<comment type="subcellular location">
    <subcellularLocation>
        <location evidence="1">Membrane</location>
        <topology evidence="1">Multi-pass membrane protein</topology>
    </subcellularLocation>
</comment>
<dbReference type="AlphaFoldDB" id="A0A0X3PL31"/>
<proteinExistence type="predicted"/>